<reference evidence="1 2" key="1">
    <citation type="submission" date="2022-12" db="EMBL/GenBank/DDBJ databases">
        <title>Hymenobacter canadensis sp. nov. isolated from lake water of the Cambridge Bay, Canada.</title>
        <authorList>
            <person name="Kim W.H."/>
            <person name="Lee Y.M."/>
        </authorList>
    </citation>
    <scope>NUCLEOTIDE SEQUENCE [LARGE SCALE GENOMIC DNA]</scope>
    <source>
        <strain evidence="1 2">PAMC 29467</strain>
    </source>
</reference>
<evidence type="ECO:0000313" key="2">
    <source>
        <dbReference type="Proteomes" id="UP001211005"/>
    </source>
</evidence>
<dbReference type="PROSITE" id="PS51257">
    <property type="entry name" value="PROKAR_LIPOPROTEIN"/>
    <property type="match status" value="1"/>
</dbReference>
<dbReference type="Proteomes" id="UP001211005">
    <property type="component" value="Chromosome"/>
</dbReference>
<accession>A0ABY7LUX0</accession>
<keyword evidence="2" id="KW-1185">Reference proteome</keyword>
<gene>
    <name evidence="1" type="ORF">O3303_02875</name>
</gene>
<evidence type="ECO:0000313" key="1">
    <source>
        <dbReference type="EMBL" id="WBA42510.1"/>
    </source>
</evidence>
<protein>
    <recommendedName>
        <fullName evidence="3">Lipoprotein</fullName>
    </recommendedName>
</protein>
<organism evidence="1 2">
    <name type="scientific">Hymenobacter canadensis</name>
    <dbReference type="NCBI Taxonomy" id="2999067"/>
    <lineage>
        <taxon>Bacteria</taxon>
        <taxon>Pseudomonadati</taxon>
        <taxon>Bacteroidota</taxon>
        <taxon>Cytophagia</taxon>
        <taxon>Cytophagales</taxon>
        <taxon>Hymenobacteraceae</taxon>
        <taxon>Hymenobacter</taxon>
    </lineage>
</organism>
<proteinExistence type="predicted"/>
<dbReference type="EMBL" id="CP114767">
    <property type="protein sequence ID" value="WBA42510.1"/>
    <property type="molecule type" value="Genomic_DNA"/>
</dbReference>
<dbReference type="RefSeq" id="WP_269560564.1">
    <property type="nucleotide sequence ID" value="NZ_CP114767.1"/>
</dbReference>
<name>A0ABY7LUX0_9BACT</name>
<evidence type="ECO:0008006" key="3">
    <source>
        <dbReference type="Google" id="ProtNLM"/>
    </source>
</evidence>
<sequence length="191" mass="21018">MFRTLRLGLGLAVASVAVGSCISPPEFPDTPSIEFKSLTVVRQPANPGDIPADSVIITLGFEDGDGDLGLTQDEYNNPPYQRFLDGGALNPDHWNYIIKLFVKNPTGQFVPYTRTPDGLTIQPEAYYGQFPHLEPNAEKKAPLQGDLRFGQRLSLGSPFFPGQEVRYEITIKDRALNSSNTVTTSSFVVVR</sequence>